<protein>
    <recommendedName>
        <fullName evidence="3">Lipoprotein</fullName>
    </recommendedName>
</protein>
<gene>
    <name evidence="1" type="ORF">ABID14_001785</name>
</gene>
<keyword evidence="2" id="KW-1185">Reference proteome</keyword>
<dbReference type="Proteomes" id="UP001549162">
    <property type="component" value="Unassembled WGS sequence"/>
</dbReference>
<sequence>MKKGIIALVIIIIFGTLFYNNKTKVEKTEESASAIGIIEGVDDEVKSSEVQKEDLVSFEEIVKSEDVVFDKNINKKNFTEDKPNSVNAFGFYDAEDDKNAVVKATIIFNKVDGGQNIDFEVYSSTNELLGVVATLRLVDENGNEKNINIEANSENPTEILKNNYIEKIESSKKLTVDISNIFVKTSKGKSPLVQIDELTVTNN</sequence>
<evidence type="ECO:0000313" key="1">
    <source>
        <dbReference type="EMBL" id="MET3618150.1"/>
    </source>
</evidence>
<comment type="caution">
    <text evidence="1">The sequence shown here is derived from an EMBL/GenBank/DDBJ whole genome shotgun (WGS) entry which is preliminary data.</text>
</comment>
<proteinExistence type="predicted"/>
<accession>A0ABV2JBI0</accession>
<evidence type="ECO:0008006" key="3">
    <source>
        <dbReference type="Google" id="ProtNLM"/>
    </source>
</evidence>
<evidence type="ECO:0000313" key="2">
    <source>
        <dbReference type="Proteomes" id="UP001549162"/>
    </source>
</evidence>
<reference evidence="1 2" key="1">
    <citation type="submission" date="2024-06" db="EMBL/GenBank/DDBJ databases">
        <title>Genomic Encyclopedia of Type Strains, Phase IV (KMG-IV): sequencing the most valuable type-strain genomes for metagenomic binning, comparative biology and taxonomic classification.</title>
        <authorList>
            <person name="Goeker M."/>
        </authorList>
    </citation>
    <scope>NUCLEOTIDE SEQUENCE [LARGE SCALE GENOMIC DNA]</scope>
    <source>
        <strain evidence="1 2">DSM 21460</strain>
    </source>
</reference>
<dbReference type="RefSeq" id="WP_354369224.1">
    <property type="nucleotide sequence ID" value="NZ_JBEPMA010000016.1"/>
</dbReference>
<name>A0ABV2JBI0_9FIRM</name>
<organism evidence="1 2">
    <name type="scientific">Peptoniphilus olsenii</name>
    <dbReference type="NCBI Taxonomy" id="411570"/>
    <lineage>
        <taxon>Bacteria</taxon>
        <taxon>Bacillati</taxon>
        <taxon>Bacillota</taxon>
        <taxon>Tissierellia</taxon>
        <taxon>Tissierellales</taxon>
        <taxon>Peptoniphilaceae</taxon>
        <taxon>Peptoniphilus</taxon>
    </lineage>
</organism>
<dbReference type="EMBL" id="JBEPMA010000016">
    <property type="protein sequence ID" value="MET3618150.1"/>
    <property type="molecule type" value="Genomic_DNA"/>
</dbReference>